<dbReference type="InterPro" id="IPR001888">
    <property type="entry name" value="Transposase_1"/>
</dbReference>
<name>A0AAV4HEV4_9GAST</name>
<evidence type="ECO:0000313" key="1">
    <source>
        <dbReference type="EMBL" id="GFR96712.1"/>
    </source>
</evidence>
<dbReference type="AlphaFoldDB" id="A0AAV4HEV4"/>
<dbReference type="Proteomes" id="UP000762676">
    <property type="component" value="Unassembled WGS sequence"/>
</dbReference>
<dbReference type="Pfam" id="PF01359">
    <property type="entry name" value="Transposase_1"/>
    <property type="match status" value="1"/>
</dbReference>
<evidence type="ECO:0000313" key="2">
    <source>
        <dbReference type="Proteomes" id="UP000762676"/>
    </source>
</evidence>
<gene>
    <name evidence="1" type="ORF">ElyMa_004458700</name>
</gene>
<sequence length="96" mass="11132">MMSDFWYMNGIITYDFLSKNKTMDGEHSSQFLKGLKRELTAKRPQSFRIEFFGITTHRPMAHHKAVFTTASDDCGCQILPHPAHWPDLASSDFFLF</sequence>
<proteinExistence type="predicted"/>
<reference evidence="1 2" key="1">
    <citation type="journal article" date="2021" name="Elife">
        <title>Chloroplast acquisition without the gene transfer in kleptoplastic sea slugs, Plakobranchus ocellatus.</title>
        <authorList>
            <person name="Maeda T."/>
            <person name="Takahashi S."/>
            <person name="Yoshida T."/>
            <person name="Shimamura S."/>
            <person name="Takaki Y."/>
            <person name="Nagai Y."/>
            <person name="Toyoda A."/>
            <person name="Suzuki Y."/>
            <person name="Arimoto A."/>
            <person name="Ishii H."/>
            <person name="Satoh N."/>
            <person name="Nishiyama T."/>
            <person name="Hasebe M."/>
            <person name="Maruyama T."/>
            <person name="Minagawa J."/>
            <person name="Obokata J."/>
            <person name="Shigenobu S."/>
        </authorList>
    </citation>
    <scope>NUCLEOTIDE SEQUENCE [LARGE SCALE GENOMIC DNA]</scope>
</reference>
<dbReference type="EMBL" id="BMAT01009012">
    <property type="protein sequence ID" value="GFR96712.1"/>
    <property type="molecule type" value="Genomic_DNA"/>
</dbReference>
<dbReference type="InterPro" id="IPR036397">
    <property type="entry name" value="RNaseH_sf"/>
</dbReference>
<organism evidence="1 2">
    <name type="scientific">Elysia marginata</name>
    <dbReference type="NCBI Taxonomy" id="1093978"/>
    <lineage>
        <taxon>Eukaryota</taxon>
        <taxon>Metazoa</taxon>
        <taxon>Spiralia</taxon>
        <taxon>Lophotrochozoa</taxon>
        <taxon>Mollusca</taxon>
        <taxon>Gastropoda</taxon>
        <taxon>Heterobranchia</taxon>
        <taxon>Euthyneura</taxon>
        <taxon>Panpulmonata</taxon>
        <taxon>Sacoglossa</taxon>
        <taxon>Placobranchoidea</taxon>
        <taxon>Plakobranchidae</taxon>
        <taxon>Elysia</taxon>
    </lineage>
</organism>
<accession>A0AAV4HEV4</accession>
<dbReference type="Gene3D" id="3.30.420.10">
    <property type="entry name" value="Ribonuclease H-like superfamily/Ribonuclease H"/>
    <property type="match status" value="1"/>
</dbReference>
<protein>
    <submittedName>
        <fullName evidence="1">Mariner transposase</fullName>
    </submittedName>
</protein>
<dbReference type="GO" id="GO:0003676">
    <property type="term" value="F:nucleic acid binding"/>
    <property type="evidence" value="ECO:0007669"/>
    <property type="project" value="InterPro"/>
</dbReference>
<keyword evidence="2" id="KW-1185">Reference proteome</keyword>
<comment type="caution">
    <text evidence="1">The sequence shown here is derived from an EMBL/GenBank/DDBJ whole genome shotgun (WGS) entry which is preliminary data.</text>
</comment>